<evidence type="ECO:0000313" key="3">
    <source>
        <dbReference type="Proteomes" id="UP000470082"/>
    </source>
</evidence>
<dbReference type="InterPro" id="IPR052942">
    <property type="entry name" value="LPS_cholinephosphotransferase"/>
</dbReference>
<dbReference type="InterPro" id="IPR007074">
    <property type="entry name" value="LicD/FKTN/FKRP_NTP_transf"/>
</dbReference>
<proteinExistence type="predicted"/>
<protein>
    <submittedName>
        <fullName evidence="2">LicD family protein</fullName>
    </submittedName>
</protein>
<dbReference type="EMBL" id="VUMM01000001">
    <property type="protein sequence ID" value="MSS00545.1"/>
    <property type="molecule type" value="Genomic_DNA"/>
</dbReference>
<sequence>MNIEEIKKIELSMLIELDNICRKHKINYFLAGGTFLGAIRHKGFIPWDDDIDVGMLRKDYDVFCEICKTELNQNMVLQNYLTEPNCGLIFSKIRMKNTVMSENYSYHINMSQGIWIDIFPFDNIPDNKMKRFFQNKFVFLLKNLYIIKSGYRNPYVNSKIYCIAYSISKIITKPISLKYFISKIEKNVRKYNNQETKYVYAFGGAYPKKDILKKQILTNLDEYLFESRYFTACKDYDLYLKHMYGDYMKLPPKEKRVGGMHTIHEIKILEDKNECSIVNSGR</sequence>
<dbReference type="PANTHER" id="PTHR43404:SF2">
    <property type="entry name" value="LIPOPOLYSACCHARIDE CHOLINEPHOSPHOTRANSFERASE LICD"/>
    <property type="match status" value="1"/>
</dbReference>
<accession>A0A7X2T2M3</accession>
<evidence type="ECO:0000313" key="2">
    <source>
        <dbReference type="EMBL" id="MSS00545.1"/>
    </source>
</evidence>
<gene>
    <name evidence="2" type="ORF">FYJ50_00185</name>
</gene>
<dbReference type="GO" id="GO:0009100">
    <property type="term" value="P:glycoprotein metabolic process"/>
    <property type="evidence" value="ECO:0007669"/>
    <property type="project" value="UniProtKB-ARBA"/>
</dbReference>
<reference evidence="2 3" key="1">
    <citation type="submission" date="2019-08" db="EMBL/GenBank/DDBJ databases">
        <title>In-depth cultivation of the pig gut microbiome towards novel bacterial diversity and tailored functional studies.</title>
        <authorList>
            <person name="Wylensek D."/>
            <person name="Hitch T.C.A."/>
            <person name="Clavel T."/>
        </authorList>
    </citation>
    <scope>NUCLEOTIDE SEQUENCE [LARGE SCALE GENOMIC DNA]</scope>
    <source>
        <strain evidence="2 3">LKV-178-WT-2G</strain>
    </source>
</reference>
<keyword evidence="3" id="KW-1185">Reference proteome</keyword>
<dbReference type="Pfam" id="PF04991">
    <property type="entry name" value="LicD"/>
    <property type="match status" value="1"/>
</dbReference>
<feature type="domain" description="LicD/FKTN/FKRP nucleotidyltransferase" evidence="1">
    <location>
        <begin position="21"/>
        <end position="245"/>
    </location>
</feature>
<organism evidence="2 3">
    <name type="scientific">Floccifex porci</name>
    <dbReference type="NCBI Taxonomy" id="2606629"/>
    <lineage>
        <taxon>Bacteria</taxon>
        <taxon>Bacillati</taxon>
        <taxon>Bacillota</taxon>
        <taxon>Erysipelotrichia</taxon>
        <taxon>Erysipelotrichales</taxon>
        <taxon>Erysipelotrichaceae</taxon>
        <taxon>Floccifex</taxon>
    </lineage>
</organism>
<dbReference type="RefSeq" id="WP_154459020.1">
    <property type="nucleotide sequence ID" value="NZ_VUMM01000001.1"/>
</dbReference>
<evidence type="ECO:0000259" key="1">
    <source>
        <dbReference type="Pfam" id="PF04991"/>
    </source>
</evidence>
<dbReference type="Proteomes" id="UP000470082">
    <property type="component" value="Unassembled WGS sequence"/>
</dbReference>
<comment type="caution">
    <text evidence="2">The sequence shown here is derived from an EMBL/GenBank/DDBJ whole genome shotgun (WGS) entry which is preliminary data.</text>
</comment>
<dbReference type="AlphaFoldDB" id="A0A7X2T2M3"/>
<dbReference type="PANTHER" id="PTHR43404">
    <property type="entry name" value="LIPOPOLYSACCHARIDE CHOLINEPHOSPHOTRANSFERASE LICD"/>
    <property type="match status" value="1"/>
</dbReference>
<name>A0A7X2T2M3_9FIRM</name>